<dbReference type="AlphaFoldDB" id="A0A9P9BWD8"/>
<dbReference type="Pfam" id="PF00383">
    <property type="entry name" value="dCMP_cyt_deam_1"/>
    <property type="match status" value="1"/>
</dbReference>
<dbReference type="EC" id="3.1.26.4" evidence="3"/>
<comment type="similarity">
    <text evidence="2">Belongs to the RNase H family.</text>
</comment>
<evidence type="ECO:0000256" key="6">
    <source>
        <dbReference type="ARBA" id="ARBA00022759"/>
    </source>
</evidence>
<dbReference type="InterPro" id="IPR009027">
    <property type="entry name" value="Ribosomal_bL9/RNase_H1_N"/>
</dbReference>
<dbReference type="InterPro" id="IPR037056">
    <property type="entry name" value="RNase_H1_N_sf"/>
</dbReference>
<organism evidence="11 12">
    <name type="scientific">Microdochium trichocladiopsis</name>
    <dbReference type="NCBI Taxonomy" id="1682393"/>
    <lineage>
        <taxon>Eukaryota</taxon>
        <taxon>Fungi</taxon>
        <taxon>Dikarya</taxon>
        <taxon>Ascomycota</taxon>
        <taxon>Pezizomycotina</taxon>
        <taxon>Sordariomycetes</taxon>
        <taxon>Xylariomycetidae</taxon>
        <taxon>Xylariales</taxon>
        <taxon>Microdochiaceae</taxon>
        <taxon>Microdochium</taxon>
    </lineage>
</organism>
<comment type="catalytic activity">
    <reaction evidence="1">
        <text>Endonucleolytic cleavage to 5'-phosphomonoester.</text>
        <dbReference type="EC" id="3.1.26.4"/>
    </reaction>
</comment>
<feature type="domain" description="RNase H type-1" evidence="9">
    <location>
        <begin position="806"/>
        <end position="956"/>
    </location>
</feature>
<dbReference type="InterPro" id="IPR002156">
    <property type="entry name" value="RNaseH_domain"/>
</dbReference>
<dbReference type="Pfam" id="PF00075">
    <property type="entry name" value="RNase_H"/>
    <property type="match status" value="1"/>
</dbReference>
<protein>
    <recommendedName>
        <fullName evidence="3">ribonuclease H</fullName>
        <ecNumber evidence="3">3.1.26.4</ecNumber>
    </recommendedName>
</protein>
<dbReference type="OrthoDB" id="3180714at2759"/>
<feature type="region of interest" description="Disordered" evidence="8">
    <location>
        <begin position="226"/>
        <end position="300"/>
    </location>
</feature>
<dbReference type="GO" id="GO:0043137">
    <property type="term" value="P:DNA replication, removal of RNA primer"/>
    <property type="evidence" value="ECO:0007669"/>
    <property type="project" value="TreeGrafter"/>
</dbReference>
<dbReference type="PANTHER" id="PTHR10642">
    <property type="entry name" value="RIBONUCLEASE H1"/>
    <property type="match status" value="1"/>
</dbReference>
<dbReference type="FunFam" id="3.30.420.10:FF:000090">
    <property type="entry name" value="Ribonuclease H"/>
    <property type="match status" value="1"/>
</dbReference>
<accession>A0A9P9BWD8</accession>
<dbReference type="GO" id="GO:0046872">
    <property type="term" value="F:metal ion binding"/>
    <property type="evidence" value="ECO:0007669"/>
    <property type="project" value="UniProtKB-KW"/>
</dbReference>
<dbReference type="GeneID" id="70185786"/>
<evidence type="ECO:0000313" key="11">
    <source>
        <dbReference type="EMBL" id="KAH7040500.1"/>
    </source>
</evidence>
<dbReference type="CDD" id="cd01285">
    <property type="entry name" value="nucleoside_deaminase"/>
    <property type="match status" value="1"/>
</dbReference>
<dbReference type="InterPro" id="IPR011320">
    <property type="entry name" value="RNase_H1_N"/>
</dbReference>
<dbReference type="PANTHER" id="PTHR10642:SF26">
    <property type="entry name" value="RIBONUCLEASE H1"/>
    <property type="match status" value="1"/>
</dbReference>
<comment type="caution">
    <text evidence="11">The sequence shown here is derived from an EMBL/GenBank/DDBJ whole genome shotgun (WGS) entry which is preliminary data.</text>
</comment>
<evidence type="ECO:0000256" key="1">
    <source>
        <dbReference type="ARBA" id="ARBA00000077"/>
    </source>
</evidence>
<name>A0A9P9BWD8_9PEZI</name>
<feature type="compositionally biased region" description="Polar residues" evidence="8">
    <location>
        <begin position="247"/>
        <end position="259"/>
    </location>
</feature>
<feature type="compositionally biased region" description="Basic and acidic residues" evidence="8">
    <location>
        <begin position="232"/>
        <end position="241"/>
    </location>
</feature>
<evidence type="ECO:0000259" key="9">
    <source>
        <dbReference type="PROSITE" id="PS50879"/>
    </source>
</evidence>
<keyword evidence="12" id="KW-1185">Reference proteome</keyword>
<evidence type="ECO:0000256" key="2">
    <source>
        <dbReference type="ARBA" id="ARBA00005300"/>
    </source>
</evidence>
<dbReference type="Proteomes" id="UP000756346">
    <property type="component" value="Unassembled WGS sequence"/>
</dbReference>
<evidence type="ECO:0000256" key="5">
    <source>
        <dbReference type="ARBA" id="ARBA00022723"/>
    </source>
</evidence>
<dbReference type="GO" id="GO:0004523">
    <property type="term" value="F:RNA-DNA hybrid ribonuclease activity"/>
    <property type="evidence" value="ECO:0007669"/>
    <property type="project" value="UniProtKB-EC"/>
</dbReference>
<sequence length="961" mass="105751">MSESMNQVVETLDPVTKRILPPQLENGTLVPLKTTLELKDNLSLGHAYITRAPTRLTNDVVTIARNIVGEEVAKNMPHLRRCCKPADLPAHLKAQFMNGDKGRAVHTGKSNWLYIMLGSKDDFDYGDLIRGLSTIDGIRDDIFVGVIPVPLRPPTSQVQANLWSQQFWQTVYRKNNPLGPHPSSICRTTTTMSRDASVWMNLAHKIARQTKDAGYGEPIGAVIIRRTVPGKPDNRGPKDDTGDFDVQTPTGDSRATTDGSLPMNLSKDGKTINKNQETSVHEKHGPAETADSPQEEEKEQTSIVAIAGDARWHQQGKIGQTGNPMAHAALRAISMVAQKLVRAEGKVQAAAQPIEFESFQDGPLLKDEVEVFEADHPNPDGYLCHDLELYMTHEPCTMCAMAILHSRMGRIVFRHRMPLSGGMSSEDRGYDACGGCKDTPCGGGAGLGLHWRKELNWSMLGWEWEADKAKPLSVDPHTHLWRLLQQACKEKAPPQTQRPRPDDFHLSTCPGPDSFGLVRSGVGNSLLRSSAPLLPFAEPSPPLKARSSSPDGRNHRALVGIYWTAITCPHAGVEGQPAQSRVLDETNEHALFQEVVREGLCEESSEHAEMAGGKKRKLDPSAQKYYAVKAGKQPGVYLTWAECQAQTAGFKGAVCREFFFLSHCFSSALLAQAPRTEPANRDEIWLTNPTTTDKSFLSRKDAEDFAAGRKVASDTAQEPRYYAVAVGNGVGIYSDWEECSAAITNVKGPKYKKFESRVEALNFIRQFGNEAAQQWLAQQAEAQQPPAKKTRATKQRLDVVVPSELELDLVHIYTDGSSRANGRANAVAGVGVYFGVGDPRNISERLAGMPQTNNRAELTAILRALDQVTDLQGVRIFSDSNYAIKCVTEWYRTWQKNGWRKSTGDPVENNDLIKAIRSKIEARDAVGTKTQFQWVKGHGSDVGNIAADRLAVEGSMKTAIS</sequence>
<feature type="domain" description="CMP/dCMP-type deaminase" evidence="10">
    <location>
        <begin position="320"/>
        <end position="426"/>
    </location>
</feature>
<keyword evidence="4" id="KW-0540">Nuclease</keyword>
<reference evidence="11" key="1">
    <citation type="journal article" date="2021" name="Nat. Commun.">
        <title>Genetic determinants of endophytism in the Arabidopsis root mycobiome.</title>
        <authorList>
            <person name="Mesny F."/>
            <person name="Miyauchi S."/>
            <person name="Thiergart T."/>
            <person name="Pickel B."/>
            <person name="Atanasova L."/>
            <person name="Karlsson M."/>
            <person name="Huettel B."/>
            <person name="Barry K.W."/>
            <person name="Haridas S."/>
            <person name="Chen C."/>
            <person name="Bauer D."/>
            <person name="Andreopoulos W."/>
            <person name="Pangilinan J."/>
            <person name="LaButti K."/>
            <person name="Riley R."/>
            <person name="Lipzen A."/>
            <person name="Clum A."/>
            <person name="Drula E."/>
            <person name="Henrissat B."/>
            <person name="Kohler A."/>
            <person name="Grigoriev I.V."/>
            <person name="Martin F.M."/>
            <person name="Hacquard S."/>
        </authorList>
    </citation>
    <scope>NUCLEOTIDE SEQUENCE</scope>
    <source>
        <strain evidence="11">MPI-CAGE-CH-0230</strain>
    </source>
</reference>
<dbReference type="PROSITE" id="PS51747">
    <property type="entry name" value="CYT_DCMP_DEAMINASES_2"/>
    <property type="match status" value="1"/>
</dbReference>
<dbReference type="Gene3D" id="3.40.970.10">
    <property type="entry name" value="Ribonuclease H1, N-terminal domain"/>
    <property type="match status" value="2"/>
</dbReference>
<dbReference type="SUPFAM" id="SSF53098">
    <property type="entry name" value="Ribonuclease H-like"/>
    <property type="match status" value="1"/>
</dbReference>
<evidence type="ECO:0000256" key="7">
    <source>
        <dbReference type="ARBA" id="ARBA00022801"/>
    </source>
</evidence>
<evidence type="ECO:0000313" key="12">
    <source>
        <dbReference type="Proteomes" id="UP000756346"/>
    </source>
</evidence>
<dbReference type="InterPro" id="IPR016193">
    <property type="entry name" value="Cytidine_deaminase-like"/>
</dbReference>
<dbReference type="InterPro" id="IPR050092">
    <property type="entry name" value="RNase_H"/>
</dbReference>
<dbReference type="InterPro" id="IPR002125">
    <property type="entry name" value="CMP_dCMP_dom"/>
</dbReference>
<keyword evidence="7" id="KW-0378">Hydrolase</keyword>
<dbReference type="EMBL" id="JAGTJQ010000001">
    <property type="protein sequence ID" value="KAH7040500.1"/>
    <property type="molecule type" value="Genomic_DNA"/>
</dbReference>
<evidence type="ECO:0000256" key="4">
    <source>
        <dbReference type="ARBA" id="ARBA00022722"/>
    </source>
</evidence>
<evidence type="ECO:0000256" key="3">
    <source>
        <dbReference type="ARBA" id="ARBA00012180"/>
    </source>
</evidence>
<dbReference type="SUPFAM" id="SSF53927">
    <property type="entry name" value="Cytidine deaminase-like"/>
    <property type="match status" value="1"/>
</dbReference>
<dbReference type="Gene3D" id="3.40.140.10">
    <property type="entry name" value="Cytidine Deaminase, domain 2"/>
    <property type="match status" value="1"/>
</dbReference>
<dbReference type="PROSITE" id="PS50879">
    <property type="entry name" value="RNASE_H_1"/>
    <property type="match status" value="1"/>
</dbReference>
<dbReference type="GO" id="GO:0003676">
    <property type="term" value="F:nucleic acid binding"/>
    <property type="evidence" value="ECO:0007669"/>
    <property type="project" value="InterPro"/>
</dbReference>
<dbReference type="InterPro" id="IPR012337">
    <property type="entry name" value="RNaseH-like_sf"/>
</dbReference>
<dbReference type="Pfam" id="PF01693">
    <property type="entry name" value="Cauli_VI"/>
    <property type="match status" value="2"/>
</dbReference>
<dbReference type="Gene3D" id="3.30.420.10">
    <property type="entry name" value="Ribonuclease H-like superfamily/Ribonuclease H"/>
    <property type="match status" value="1"/>
</dbReference>
<gene>
    <name evidence="11" type="ORF">B0I36DRAFT_344235</name>
</gene>
<evidence type="ECO:0000256" key="8">
    <source>
        <dbReference type="SAM" id="MobiDB-lite"/>
    </source>
</evidence>
<dbReference type="InterPro" id="IPR036397">
    <property type="entry name" value="RNaseH_sf"/>
</dbReference>
<keyword evidence="6" id="KW-0255">Endonuclease</keyword>
<dbReference type="CDD" id="cd09280">
    <property type="entry name" value="RNase_HI_eukaryote_like"/>
    <property type="match status" value="1"/>
</dbReference>
<proteinExistence type="inferred from homology"/>
<dbReference type="SUPFAM" id="SSF55658">
    <property type="entry name" value="L9 N-domain-like"/>
    <property type="match status" value="2"/>
</dbReference>
<dbReference type="RefSeq" id="XP_046018555.1">
    <property type="nucleotide sequence ID" value="XM_046156240.1"/>
</dbReference>
<evidence type="ECO:0000259" key="10">
    <source>
        <dbReference type="PROSITE" id="PS51747"/>
    </source>
</evidence>
<keyword evidence="5" id="KW-0479">Metal-binding</keyword>